<gene>
    <name evidence="8" type="primary">FGENESH: predicted gene_9.281</name>
    <name evidence="8" type="ORF">BN2166_0049350</name>
</gene>
<dbReference type="Gene3D" id="3.30.200.160">
    <property type="entry name" value="TFIIIC, subcomplex tauA, subunit Sfc1, barrel domain"/>
    <property type="match status" value="1"/>
</dbReference>
<feature type="compositionally biased region" description="Gly residues" evidence="5">
    <location>
        <begin position="543"/>
        <end position="553"/>
    </location>
</feature>
<keyword evidence="9" id="KW-1185">Reference proteome</keyword>
<evidence type="ECO:0000256" key="1">
    <source>
        <dbReference type="ARBA" id="ARBA00004123"/>
    </source>
</evidence>
<dbReference type="InterPro" id="IPR019136">
    <property type="entry name" value="TF_IIIC_su-5_HTH"/>
</dbReference>
<dbReference type="InterPro" id="IPR042536">
    <property type="entry name" value="TFIIIC_tauA_Sfc1"/>
</dbReference>
<dbReference type="STRING" id="5286.A0A0K3CH79"/>
<evidence type="ECO:0000259" key="6">
    <source>
        <dbReference type="Pfam" id="PF09734"/>
    </source>
</evidence>
<evidence type="ECO:0008006" key="10">
    <source>
        <dbReference type="Google" id="ProtNLM"/>
    </source>
</evidence>
<dbReference type="InterPro" id="IPR040454">
    <property type="entry name" value="TF_IIIC_Tfc1/Sfc1"/>
</dbReference>
<feature type="domain" description="Transcription factor IIIC subunit 5 HTH" evidence="6">
    <location>
        <begin position="208"/>
        <end position="361"/>
    </location>
</feature>
<dbReference type="GO" id="GO:0001003">
    <property type="term" value="F:RNA polymerase III type 2 promoter sequence-specific DNA binding"/>
    <property type="evidence" value="ECO:0007669"/>
    <property type="project" value="TreeGrafter"/>
</dbReference>
<dbReference type="GO" id="GO:0000127">
    <property type="term" value="C:transcription factor TFIIIC complex"/>
    <property type="evidence" value="ECO:0007669"/>
    <property type="project" value="InterPro"/>
</dbReference>
<reference evidence="8 9" key="1">
    <citation type="submission" date="2015-07" db="EMBL/GenBank/DDBJ databases">
        <authorList>
            <person name="Cajimat M.N.B."/>
            <person name="Milazzo M.L."/>
            <person name="Fulhorst C.F."/>
        </authorList>
    </citation>
    <scope>NUCLEOTIDE SEQUENCE [LARGE SCALE GENOMIC DNA]</scope>
    <source>
        <strain evidence="8">Single colony</strain>
    </source>
</reference>
<dbReference type="PANTHER" id="PTHR13230:SF5">
    <property type="entry name" value="GENERAL TRANSCRIPTION FACTOR 3C POLYPEPTIDE 5"/>
    <property type="match status" value="1"/>
</dbReference>
<organism evidence="8 9">
    <name type="scientific">Rhodotorula toruloides</name>
    <name type="common">Yeast</name>
    <name type="synonym">Rhodosporidium toruloides</name>
    <dbReference type="NCBI Taxonomy" id="5286"/>
    <lineage>
        <taxon>Eukaryota</taxon>
        <taxon>Fungi</taxon>
        <taxon>Dikarya</taxon>
        <taxon>Basidiomycota</taxon>
        <taxon>Pucciniomycotina</taxon>
        <taxon>Microbotryomycetes</taxon>
        <taxon>Sporidiobolales</taxon>
        <taxon>Sporidiobolaceae</taxon>
        <taxon>Rhodotorula</taxon>
    </lineage>
</organism>
<dbReference type="AlphaFoldDB" id="A0A0K3CH79"/>
<evidence type="ECO:0000256" key="3">
    <source>
        <dbReference type="ARBA" id="ARBA00023163"/>
    </source>
</evidence>
<dbReference type="GO" id="GO:0005634">
    <property type="term" value="C:nucleus"/>
    <property type="evidence" value="ECO:0007669"/>
    <property type="project" value="UniProtKB-SubCell"/>
</dbReference>
<evidence type="ECO:0000256" key="5">
    <source>
        <dbReference type="SAM" id="MobiDB-lite"/>
    </source>
</evidence>
<dbReference type="InterPro" id="IPR041499">
    <property type="entry name" value="Tfc1/Sfc1_N"/>
</dbReference>
<feature type="domain" description="Transcription factor IIIC subunit Tfc1/Sfc1 triple barrel" evidence="7">
    <location>
        <begin position="35"/>
        <end position="147"/>
    </location>
</feature>
<proteinExistence type="predicted"/>
<feature type="region of interest" description="Disordered" evidence="5">
    <location>
        <begin position="489"/>
        <end position="630"/>
    </location>
</feature>
<dbReference type="GO" id="GO:0001002">
    <property type="term" value="F:RNA polymerase III type 1 promoter sequence-specific DNA binding"/>
    <property type="evidence" value="ECO:0007669"/>
    <property type="project" value="TreeGrafter"/>
</dbReference>
<dbReference type="Proteomes" id="UP000199069">
    <property type="component" value="Unassembled WGS sequence"/>
</dbReference>
<feature type="compositionally biased region" description="Acidic residues" evidence="5">
    <location>
        <begin position="528"/>
        <end position="542"/>
    </location>
</feature>
<feature type="compositionally biased region" description="Basic and acidic residues" evidence="5">
    <location>
        <begin position="515"/>
        <end position="527"/>
    </location>
</feature>
<dbReference type="EMBL" id="CWKI01000009">
    <property type="protein sequence ID" value="CTR09074.1"/>
    <property type="molecule type" value="Genomic_DNA"/>
</dbReference>
<feature type="compositionally biased region" description="Acidic residues" evidence="5">
    <location>
        <begin position="621"/>
        <end position="630"/>
    </location>
</feature>
<comment type="subcellular location">
    <subcellularLocation>
        <location evidence="1">Nucleus</location>
    </subcellularLocation>
</comment>
<evidence type="ECO:0000313" key="8">
    <source>
        <dbReference type="EMBL" id="CTR09074.1"/>
    </source>
</evidence>
<accession>A0A0K3CH79</accession>
<evidence type="ECO:0000313" key="9">
    <source>
        <dbReference type="Proteomes" id="UP000199069"/>
    </source>
</evidence>
<evidence type="ECO:0000256" key="4">
    <source>
        <dbReference type="ARBA" id="ARBA00023242"/>
    </source>
</evidence>
<protein>
    <recommendedName>
        <fullName evidence="10">Transcription factor IIIC, subunit 5</fullName>
    </recommendedName>
</protein>
<evidence type="ECO:0000259" key="7">
    <source>
        <dbReference type="Pfam" id="PF17682"/>
    </source>
</evidence>
<evidence type="ECO:0000256" key="2">
    <source>
        <dbReference type="ARBA" id="ARBA00023125"/>
    </source>
</evidence>
<keyword evidence="4" id="KW-0539">Nucleus</keyword>
<dbReference type="PANTHER" id="PTHR13230">
    <property type="entry name" value="GENERAL TRANSCRIPTION FACTOR IIIC, POLYPEPTIDE 5"/>
    <property type="match status" value="1"/>
</dbReference>
<dbReference type="Pfam" id="PF09734">
    <property type="entry name" value="Tau95"/>
    <property type="match status" value="1"/>
</dbReference>
<sequence>MEVEQEQLRLPTPPPILHAPTLRLPPPESTPTFATVEYPAPVSSIDSALSTIGGVERVAAALQNHVDGAPTSRPIELDLDPENRFFHTIPANVASTHNIVCKIIKRRRKKPKRDAEGNIVEEGIYSIEPVGIEHKIARFRAMADFQYYPNIPDTDETYLLAEAMRKLDGVSPFISVLMFSSHKLSVSVKGVRTYRLSPPSEDFPESAFIPPPAFSRHRLPQNFDMRPAFGTTIQTTESGVTRLVHAARSKTRTIRSIMSFEEQVPTGPEEVLLKELGREEPNAIEARLMQLLEERPVWTRPAMMNHLTPAEVKMVHANKSQCWARVGYTFSDGPFRDLIVRFGYDPRQHPEARFLQHITLRNPENVRIRPQPGMRALSQAHFSGTKPNTDRASNLSHIFNGKQVYSKIGHFQLCDISDPLCRSLIDSPDGVLDFCSSDINEGWYAYDYFEQIRQVVRRKWQGLLNGIEVTTEDCDDLLMWQCSRESRVGQGRRRAAAKATNALTGVAPRKKKGAKKVEGEAATSEHGEDGEEEEQGGEESEEGGSGSGSGSEGAAGTPSQKGRPWTSKKPIRTAPWEKPKAKRSKAKQPETEAQLLSRLSRSARRSSVRAGMSVTPAASAIEEEQEGEEQ</sequence>
<dbReference type="OMA" id="MKCKMLA"/>
<name>A0A0K3CH79_RHOTO</name>
<dbReference type="Pfam" id="PF17682">
    <property type="entry name" value="Tau95_N"/>
    <property type="match status" value="1"/>
</dbReference>
<keyword evidence="2" id="KW-0238">DNA-binding</keyword>
<dbReference type="GO" id="GO:0006384">
    <property type="term" value="P:transcription initiation at RNA polymerase III promoter"/>
    <property type="evidence" value="ECO:0007669"/>
    <property type="project" value="InterPro"/>
</dbReference>
<keyword evidence="3" id="KW-0804">Transcription</keyword>